<evidence type="ECO:0000256" key="8">
    <source>
        <dbReference type="ARBA" id="ARBA00045696"/>
    </source>
</evidence>
<dbReference type="SUPFAM" id="SSF48452">
    <property type="entry name" value="TPR-like"/>
    <property type="match status" value="1"/>
</dbReference>
<gene>
    <name evidence="10" type="ORF">METBISCDRAFT_2830</name>
</gene>
<evidence type="ECO:0000256" key="5">
    <source>
        <dbReference type="ARBA" id="ARBA00022786"/>
    </source>
</evidence>
<dbReference type="GO" id="GO:0070979">
    <property type="term" value="P:protein K11-linked ubiquitination"/>
    <property type="evidence" value="ECO:0007669"/>
    <property type="project" value="TreeGrafter"/>
</dbReference>
<protein>
    <recommendedName>
        <fullName evidence="2">Anaphase-promoting complex subunit 5</fullName>
    </recommendedName>
    <alternativeName>
        <fullName evidence="7">Cyclosome subunit 5</fullName>
    </alternativeName>
</protein>
<dbReference type="AlphaFoldDB" id="A0A4P9ZEP7"/>
<evidence type="ECO:0000313" key="11">
    <source>
        <dbReference type="Proteomes" id="UP000268321"/>
    </source>
</evidence>
<evidence type="ECO:0000256" key="2">
    <source>
        <dbReference type="ARBA" id="ARBA00016066"/>
    </source>
</evidence>
<evidence type="ECO:0000313" key="10">
    <source>
        <dbReference type="EMBL" id="RKP31477.1"/>
    </source>
</evidence>
<feature type="non-terminal residue" evidence="10">
    <location>
        <position position="807"/>
    </location>
</feature>
<reference evidence="11" key="1">
    <citation type="journal article" date="2018" name="Nat. Microbiol.">
        <title>Leveraging single-cell genomics to expand the fungal tree of life.</title>
        <authorList>
            <person name="Ahrendt S.R."/>
            <person name="Quandt C.A."/>
            <person name="Ciobanu D."/>
            <person name="Clum A."/>
            <person name="Salamov A."/>
            <person name="Andreopoulos B."/>
            <person name="Cheng J.F."/>
            <person name="Woyke T."/>
            <person name="Pelin A."/>
            <person name="Henrissat B."/>
            <person name="Reynolds N.K."/>
            <person name="Benny G.L."/>
            <person name="Smith M.E."/>
            <person name="James T.Y."/>
            <person name="Grigoriev I.V."/>
        </authorList>
    </citation>
    <scope>NUCLEOTIDE SEQUENCE [LARGE SCALE GENOMIC DNA]</scope>
    <source>
        <strain evidence="11">Baker2002</strain>
    </source>
</reference>
<proteinExistence type="inferred from homology"/>
<dbReference type="Proteomes" id="UP000268321">
    <property type="component" value="Unassembled WGS sequence"/>
</dbReference>
<dbReference type="PANTHER" id="PTHR12830:SF9">
    <property type="entry name" value="ANAPHASE-PROMOTING COMPLEX SUBUNIT 5"/>
    <property type="match status" value="1"/>
</dbReference>
<evidence type="ECO:0000256" key="3">
    <source>
        <dbReference type="ARBA" id="ARBA00022618"/>
    </source>
</evidence>
<evidence type="ECO:0000256" key="1">
    <source>
        <dbReference type="ARBA" id="ARBA00007450"/>
    </source>
</evidence>
<keyword evidence="5" id="KW-0833">Ubl conjugation pathway</keyword>
<feature type="non-terminal residue" evidence="10">
    <location>
        <position position="1"/>
    </location>
</feature>
<dbReference type="GO" id="GO:0045842">
    <property type="term" value="P:positive regulation of mitotic metaphase/anaphase transition"/>
    <property type="evidence" value="ECO:0007669"/>
    <property type="project" value="TreeGrafter"/>
</dbReference>
<evidence type="ECO:0000259" key="9">
    <source>
        <dbReference type="Pfam" id="PF12862"/>
    </source>
</evidence>
<comment type="similarity">
    <text evidence="1">Belongs to the APC5 family.</text>
</comment>
<organism evidence="10 11">
    <name type="scientific">Metschnikowia bicuspidata</name>
    <dbReference type="NCBI Taxonomy" id="27322"/>
    <lineage>
        <taxon>Eukaryota</taxon>
        <taxon>Fungi</taxon>
        <taxon>Dikarya</taxon>
        <taxon>Ascomycota</taxon>
        <taxon>Saccharomycotina</taxon>
        <taxon>Pichiomycetes</taxon>
        <taxon>Metschnikowiaceae</taxon>
        <taxon>Metschnikowia</taxon>
    </lineage>
</organism>
<dbReference type="GO" id="GO:0031145">
    <property type="term" value="P:anaphase-promoting complex-dependent catabolic process"/>
    <property type="evidence" value="ECO:0007669"/>
    <property type="project" value="TreeGrafter"/>
</dbReference>
<comment type="function">
    <text evidence="8">Component of the anaphase promoting complex/cyclosome (APC/C), a cell cycle-regulated E3 ubiquitin ligase that controls progression through mitosis and the G1 phase of the cell cycle. The APC/C complex acts by mediating ubiquitination and subsequent degradation of target proteins: it mainly mediates the formation of 'Lys-11'-linked polyubiquitin chains and, to a lower extent, the formation of 'Lys-48'- and 'Lys-63'-linked polyubiquitin chains. The APC/C complex catalyzes assembly of branched 'Lys-11'-/'Lys-48'-linked branched ubiquitin chains on target proteins.</text>
</comment>
<dbReference type="GO" id="GO:0051301">
    <property type="term" value="P:cell division"/>
    <property type="evidence" value="ECO:0007669"/>
    <property type="project" value="UniProtKB-KW"/>
</dbReference>
<evidence type="ECO:0000256" key="7">
    <source>
        <dbReference type="ARBA" id="ARBA00031069"/>
    </source>
</evidence>
<evidence type="ECO:0000256" key="4">
    <source>
        <dbReference type="ARBA" id="ARBA00022776"/>
    </source>
</evidence>
<name>A0A4P9ZEP7_9ASCO</name>
<accession>A0A4P9ZEP7</accession>
<dbReference type="OrthoDB" id="2504561at2759"/>
<keyword evidence="11" id="KW-1185">Reference proteome</keyword>
<keyword evidence="6" id="KW-0131">Cell cycle</keyword>
<dbReference type="UniPathway" id="UPA00143"/>
<feature type="domain" description="Anaphase-promoting complex subunit 5" evidence="9">
    <location>
        <begin position="299"/>
        <end position="388"/>
    </location>
</feature>
<evidence type="ECO:0000256" key="6">
    <source>
        <dbReference type="ARBA" id="ARBA00023306"/>
    </source>
</evidence>
<sequence length="807" mass="92396">DTLSPIKIANLVLVYLYLYEELPNRRQIVCFLAKQLEGSPIVHNNSLVLLGSLQDFCDAIELHSRQSGVANVHLDALDRFLFKFLTIAWSITTTDLIQQLSMDAYRRSAEPLSTVYLGPLQISSRSPIGRFVRTMAALLKLLQFEESSELVAGFCRFRASTQPLYETLSKKGLALPRPVLMHLTPASEPLFLTWTALQRRDTRRSYQNPEESAKDAAFEEALNRSLRNESLALFGAVVEDKSSAAMSAPVSIPDMDLLVNAQVRLLEQFGTPTPEFLRNIMAQMASHRSSVYSSMPSLHYLQYMENLARGEYHEAFNSLHKYFDYMVSKGSKYFYHFALVSKASLHQHFGEDEEALDTMEEAIAIARENRDSATLTFVLSWLYDFMRRRPVLWNSRIFRQMKNELRLLDYLVKKSLSVSLSLAAVSYRFEAEHLLNGRCSFSKYYESLFKAGFFAANDSIPSFIGVCHTTARVWRYTGYPRLCELYTTLGLHYSKLHGQVRDVLMFNMEDARCKYYLGERDLLLPDMKRNAELCNSNVVQFKATRILLLLRQIEVALGKGRVRMAHELLQYVPCDSELDQDCLFEKTRVEALVKLAQENNSDALMCVSNYIANTNKLQSLRPDILYLIEHNFLKARILIQSGVPLRAFSLVLQQMELAKQMGLRALVARGCLHLTQIFNMVHEPDDAFSLATSVLPLVVSVGDIELLSNMFFELATSHHQFLDRDETRLSMSKTSLFVHFLNLLSLSIAGFKKSVNLEMLVKSFELEDRMARTALKHAEIRDSEPFEDFRKHSQTGLDILRRRAHEE</sequence>
<keyword evidence="4" id="KW-0498">Mitosis</keyword>
<keyword evidence="3" id="KW-0132">Cell division</keyword>
<dbReference type="InterPro" id="IPR011990">
    <property type="entry name" value="TPR-like_helical_dom_sf"/>
</dbReference>
<dbReference type="EMBL" id="ML004441">
    <property type="protein sequence ID" value="RKP31477.1"/>
    <property type="molecule type" value="Genomic_DNA"/>
</dbReference>
<dbReference type="Pfam" id="PF12862">
    <property type="entry name" value="ANAPC5"/>
    <property type="match status" value="1"/>
</dbReference>
<dbReference type="PANTHER" id="PTHR12830">
    <property type="entry name" value="ANAPHASE-PROMOTING COMPLEX SUBUNIT 5"/>
    <property type="match status" value="1"/>
</dbReference>
<dbReference type="GO" id="GO:0005680">
    <property type="term" value="C:anaphase-promoting complex"/>
    <property type="evidence" value="ECO:0007669"/>
    <property type="project" value="InterPro"/>
</dbReference>
<dbReference type="InterPro" id="IPR037679">
    <property type="entry name" value="Apc5"/>
</dbReference>
<dbReference type="InterPro" id="IPR026000">
    <property type="entry name" value="Apc5_dom"/>
</dbReference>